<dbReference type="EMBL" id="JALP01000124">
    <property type="protein sequence ID" value="THG90704.1"/>
    <property type="molecule type" value="Genomic_DNA"/>
</dbReference>
<dbReference type="GO" id="GO:0020037">
    <property type="term" value="F:heme binding"/>
    <property type="evidence" value="ECO:0007669"/>
    <property type="project" value="InterPro"/>
</dbReference>
<evidence type="ECO:0000256" key="4">
    <source>
        <dbReference type="ARBA" id="ARBA00023136"/>
    </source>
</evidence>
<dbReference type="GO" id="GO:0005886">
    <property type="term" value="C:plasma membrane"/>
    <property type="evidence" value="ECO:0007669"/>
    <property type="project" value="TreeGrafter"/>
</dbReference>
<comment type="subcellular location">
    <subcellularLocation>
        <location evidence="1">Membrane</location>
        <topology evidence="1">Multi-pass membrane protein</topology>
    </subcellularLocation>
</comment>
<dbReference type="AlphaFoldDB" id="A0A094WPY1"/>
<feature type="transmembrane region" description="Helical" evidence="5">
    <location>
        <begin position="6"/>
        <end position="24"/>
    </location>
</feature>
<keyword evidence="3 5" id="KW-1133">Transmembrane helix</keyword>
<dbReference type="PANTHER" id="PTHR30071:SF15">
    <property type="entry name" value="PROTEIN HEMX"/>
    <property type="match status" value="1"/>
</dbReference>
<keyword evidence="2 5" id="KW-0812">Transmembrane</keyword>
<organism evidence="7 9">
    <name type="scientific">Alkalihalobacillus alcalophilus ATCC 27647 = CGMCC 1.3604</name>
    <dbReference type="NCBI Taxonomy" id="1218173"/>
    <lineage>
        <taxon>Bacteria</taxon>
        <taxon>Bacillati</taxon>
        <taxon>Bacillota</taxon>
        <taxon>Bacilli</taxon>
        <taxon>Bacillales</taxon>
        <taxon>Bacillaceae</taxon>
        <taxon>Alkalihalobacillus</taxon>
    </lineage>
</organism>
<dbReference type="eggNOG" id="COG0755">
    <property type="taxonomic scope" value="Bacteria"/>
</dbReference>
<evidence type="ECO:0000256" key="5">
    <source>
        <dbReference type="SAM" id="Phobius"/>
    </source>
</evidence>
<reference evidence="8 10" key="2">
    <citation type="submission" date="2014-01" db="EMBL/GenBank/DDBJ databases">
        <title>Draft genome sequencing of Bacillus alcalophilus CGMCC 1.3604.</title>
        <authorList>
            <person name="Yang J."/>
            <person name="Diao L."/>
            <person name="Yang S."/>
        </authorList>
    </citation>
    <scope>NUCLEOTIDE SEQUENCE [LARGE SCALE GENOMIC DNA]</scope>
    <source>
        <strain evidence="8 10">CGMCC 1.3604</strain>
    </source>
</reference>
<dbReference type="Proteomes" id="UP000297014">
    <property type="component" value="Unassembled WGS sequence"/>
</dbReference>
<dbReference type="PANTHER" id="PTHR30071">
    <property type="entry name" value="HEME EXPORTER PROTEIN C"/>
    <property type="match status" value="1"/>
</dbReference>
<comment type="caution">
    <text evidence="7">The sequence shown here is derived from an EMBL/GenBank/DDBJ whole genome shotgun (WGS) entry which is preliminary data.</text>
</comment>
<reference evidence="7 9" key="1">
    <citation type="journal article" date="2014" name="Genome Announc.">
        <title>Draft Genome Sequence of Bacillus alcalophilus AV1934, a Classic Alkaliphile Isolated from Human Feces in 1934.</title>
        <authorList>
            <person name="Attie O."/>
            <person name="Jayaprakash A."/>
            <person name="Shah H."/>
            <person name="Paulsen I.T."/>
            <person name="Morino M."/>
            <person name="Takahashi Y."/>
            <person name="Narumi I."/>
            <person name="Sachidanandam R."/>
            <person name="Satoh K."/>
            <person name="Ito M."/>
            <person name="Krulwich T.A."/>
        </authorList>
    </citation>
    <scope>NUCLEOTIDE SEQUENCE [LARGE SCALE GENOMIC DNA]</scope>
    <source>
        <strain evidence="7 9">AV1934</strain>
    </source>
</reference>
<feature type="transmembrane region" description="Helical" evidence="5">
    <location>
        <begin position="128"/>
        <end position="153"/>
    </location>
</feature>
<dbReference type="GO" id="GO:0017004">
    <property type="term" value="P:cytochrome complex assembly"/>
    <property type="evidence" value="ECO:0007669"/>
    <property type="project" value="InterPro"/>
</dbReference>
<dbReference type="InterPro" id="IPR002541">
    <property type="entry name" value="Cyt_c_assembly"/>
</dbReference>
<feature type="transmembrane region" description="Helical" evidence="5">
    <location>
        <begin position="179"/>
        <end position="202"/>
    </location>
</feature>
<feature type="transmembrane region" description="Helical" evidence="5">
    <location>
        <begin position="243"/>
        <end position="260"/>
    </location>
</feature>
<feature type="domain" description="Cytochrome c assembly protein" evidence="6">
    <location>
        <begin position="68"/>
        <end position="264"/>
    </location>
</feature>
<keyword evidence="9" id="KW-1185">Reference proteome</keyword>
<proteinExistence type="predicted"/>
<name>A0A094WPY1_ALKAL</name>
<dbReference type="OrthoDB" id="2417400at2"/>
<gene>
    <name evidence="8" type="ORF">AJ85_09295</name>
    <name evidence="7" type="ORF">BALCAV_0206075</name>
</gene>
<evidence type="ECO:0000256" key="2">
    <source>
        <dbReference type="ARBA" id="ARBA00022692"/>
    </source>
</evidence>
<dbReference type="InterPro" id="IPR045062">
    <property type="entry name" value="Cyt_c_biogenesis_CcsA/CcmC"/>
</dbReference>
<evidence type="ECO:0000259" key="6">
    <source>
        <dbReference type="Pfam" id="PF01578"/>
    </source>
</evidence>
<dbReference type="EMBL" id="ALPT02000015">
    <property type="protein sequence ID" value="KGA98093.1"/>
    <property type="molecule type" value="Genomic_DNA"/>
</dbReference>
<feature type="transmembrane region" description="Helical" evidence="5">
    <location>
        <begin position="68"/>
        <end position="86"/>
    </location>
</feature>
<dbReference type="RefSeq" id="WP_003320885.1">
    <property type="nucleotide sequence ID" value="NZ_ALPT02000015.1"/>
</dbReference>
<keyword evidence="4 5" id="KW-0472">Membrane</keyword>
<feature type="transmembrane region" description="Helical" evidence="5">
    <location>
        <begin position="91"/>
        <end position="108"/>
    </location>
</feature>
<feature type="transmembrane region" description="Helical" evidence="5">
    <location>
        <begin position="214"/>
        <end position="231"/>
    </location>
</feature>
<evidence type="ECO:0000313" key="10">
    <source>
        <dbReference type="Proteomes" id="UP000297014"/>
    </source>
</evidence>
<dbReference type="Pfam" id="PF01578">
    <property type="entry name" value="Cytochrom_C_asm"/>
    <property type="match status" value="1"/>
</dbReference>
<evidence type="ECO:0000313" key="7">
    <source>
        <dbReference type="EMBL" id="KGA98093.1"/>
    </source>
</evidence>
<sequence length="270" mass="31631">MNWIYPITIVLYSLSVFCYFIDFLQNNRKVNRVAFWLLSVVWLLQTGYFIIRAISLGQVLAISSLDGLFFYAWTVVTVSLVINWYFRVDFIVFFTNLVGFAMLAFSLFPRNIDRLEALHSLLSLELLLIHISFIFLSYAAFTLAFAYSIMYVIQHQMLKRKKWGKRLQRFGSLTSLDKMAFIFTMIGAPLLLIGIIQGYIWATVQLDEFQWFDPKVLSSFLTLLIYLVYLYNRVVKHKQGYGFALLNIAGFLVLCINYFLSSQYTSFHLW</sequence>
<dbReference type="Proteomes" id="UP000002754">
    <property type="component" value="Unassembled WGS sequence"/>
</dbReference>
<evidence type="ECO:0000313" key="8">
    <source>
        <dbReference type="EMBL" id="THG90704.1"/>
    </source>
</evidence>
<dbReference type="STRING" id="1218173.BALCAV_0206075"/>
<accession>A0A094WPY1</accession>
<evidence type="ECO:0000256" key="3">
    <source>
        <dbReference type="ARBA" id="ARBA00022989"/>
    </source>
</evidence>
<evidence type="ECO:0000313" key="9">
    <source>
        <dbReference type="Proteomes" id="UP000002754"/>
    </source>
</evidence>
<protein>
    <submittedName>
        <fullName evidence="7 8">Cytochrome C</fullName>
    </submittedName>
</protein>
<feature type="transmembrane region" description="Helical" evidence="5">
    <location>
        <begin position="36"/>
        <end position="62"/>
    </location>
</feature>
<evidence type="ECO:0000256" key="1">
    <source>
        <dbReference type="ARBA" id="ARBA00004141"/>
    </source>
</evidence>